<keyword evidence="4" id="KW-1185">Reference proteome</keyword>
<dbReference type="GO" id="GO:0006412">
    <property type="term" value="P:translation"/>
    <property type="evidence" value="ECO:0007669"/>
    <property type="project" value="InterPro"/>
</dbReference>
<dbReference type="AlphaFoldDB" id="A0A9D3VTC3"/>
<dbReference type="Gene3D" id="3.30.420.80">
    <property type="entry name" value="Ribosomal protein S11"/>
    <property type="match status" value="1"/>
</dbReference>
<evidence type="ECO:0000256" key="2">
    <source>
        <dbReference type="ARBA" id="ARBA00023274"/>
    </source>
</evidence>
<proteinExistence type="predicted"/>
<accession>A0A9D3VTC3</accession>
<dbReference type="GO" id="GO:0005840">
    <property type="term" value="C:ribosome"/>
    <property type="evidence" value="ECO:0007669"/>
    <property type="project" value="UniProtKB-KW"/>
</dbReference>
<evidence type="ECO:0000256" key="1">
    <source>
        <dbReference type="ARBA" id="ARBA00022980"/>
    </source>
</evidence>
<name>A0A9D3VTC3_9ROSI</name>
<dbReference type="Proteomes" id="UP000828251">
    <property type="component" value="Unassembled WGS sequence"/>
</dbReference>
<dbReference type="GO" id="GO:1990904">
    <property type="term" value="C:ribonucleoprotein complex"/>
    <property type="evidence" value="ECO:0007669"/>
    <property type="project" value="UniProtKB-KW"/>
</dbReference>
<comment type="caution">
    <text evidence="3">The sequence shown here is derived from an EMBL/GenBank/DDBJ whole genome shotgun (WGS) entry which is preliminary data.</text>
</comment>
<keyword evidence="1" id="KW-0689">Ribosomal protein</keyword>
<keyword evidence="2" id="KW-0687">Ribonucleoprotein</keyword>
<dbReference type="GO" id="GO:0003735">
    <property type="term" value="F:structural constituent of ribosome"/>
    <property type="evidence" value="ECO:0007669"/>
    <property type="project" value="InterPro"/>
</dbReference>
<reference evidence="3 4" key="1">
    <citation type="journal article" date="2021" name="Plant Biotechnol. J.">
        <title>Multi-omics assisted identification of the key and species-specific regulatory components of drought-tolerant mechanisms in Gossypium stocksii.</title>
        <authorList>
            <person name="Yu D."/>
            <person name="Ke L."/>
            <person name="Zhang D."/>
            <person name="Wu Y."/>
            <person name="Sun Y."/>
            <person name="Mei J."/>
            <person name="Sun J."/>
            <person name="Sun Y."/>
        </authorList>
    </citation>
    <scope>NUCLEOTIDE SEQUENCE [LARGE SCALE GENOMIC DNA]</scope>
    <source>
        <strain evidence="4">cv. E1</strain>
        <tissue evidence="3">Leaf</tissue>
    </source>
</reference>
<sequence length="269" mass="30022">MKYLDGVEHIGRLPVEHVVLSDLEIDSPNKPRTYLLRVGVLFTVMAHDLVPSRLTRAILLRPHSREAYASSLPQASARAIFAHTLHSREGSGLSLRFKVKGLGLNVQDNFTLHLFTHCSSSSFCKNGASVESVLSLRTVDSSLTRSPPPQSCLLFPVRTSSCQYREELPERVGQPDCWHDSVYMCKNVNMVCSQMEFSGYADHHLVVAFIFMSRRKVREPKEETTTLGPAVRDGEHVFGVAHIFASFNDTFIVKADKDESSPYAVMLAA</sequence>
<evidence type="ECO:0000313" key="4">
    <source>
        <dbReference type="Proteomes" id="UP000828251"/>
    </source>
</evidence>
<protein>
    <submittedName>
        <fullName evidence="3">Uncharacterized protein</fullName>
    </submittedName>
</protein>
<evidence type="ECO:0000313" key="3">
    <source>
        <dbReference type="EMBL" id="KAH1096099.1"/>
    </source>
</evidence>
<organism evidence="3 4">
    <name type="scientific">Gossypium stocksii</name>
    <dbReference type="NCBI Taxonomy" id="47602"/>
    <lineage>
        <taxon>Eukaryota</taxon>
        <taxon>Viridiplantae</taxon>
        <taxon>Streptophyta</taxon>
        <taxon>Embryophyta</taxon>
        <taxon>Tracheophyta</taxon>
        <taxon>Spermatophyta</taxon>
        <taxon>Magnoliopsida</taxon>
        <taxon>eudicotyledons</taxon>
        <taxon>Gunneridae</taxon>
        <taxon>Pentapetalae</taxon>
        <taxon>rosids</taxon>
        <taxon>malvids</taxon>
        <taxon>Malvales</taxon>
        <taxon>Malvaceae</taxon>
        <taxon>Malvoideae</taxon>
        <taxon>Gossypium</taxon>
    </lineage>
</organism>
<dbReference type="EMBL" id="JAIQCV010000005">
    <property type="protein sequence ID" value="KAH1096099.1"/>
    <property type="molecule type" value="Genomic_DNA"/>
</dbReference>
<dbReference type="InterPro" id="IPR036967">
    <property type="entry name" value="Ribosomal_uS11_sf"/>
</dbReference>
<gene>
    <name evidence="3" type="ORF">J1N35_013020</name>
</gene>